<evidence type="ECO:0000256" key="1">
    <source>
        <dbReference type="SAM" id="Coils"/>
    </source>
</evidence>
<dbReference type="EMBL" id="HBUF01043636">
    <property type="protein sequence ID" value="CAG6618749.1"/>
    <property type="molecule type" value="Transcribed_RNA"/>
</dbReference>
<reference evidence="4" key="1">
    <citation type="submission" date="2021-05" db="EMBL/GenBank/DDBJ databases">
        <authorList>
            <person name="Alioto T."/>
            <person name="Alioto T."/>
            <person name="Gomez Garrido J."/>
        </authorList>
    </citation>
    <scope>NUCLEOTIDE SEQUENCE</scope>
</reference>
<dbReference type="AlphaFoldDB" id="A0A8D8LY40"/>
<evidence type="ECO:0000313" key="4">
    <source>
        <dbReference type="EMBL" id="CAG6618749.1"/>
    </source>
</evidence>
<feature type="region of interest" description="Disordered" evidence="2">
    <location>
        <begin position="1"/>
        <end position="24"/>
    </location>
</feature>
<sequence length="316" mass="35481">MPGDGTTPERNEGSETGAAGVGTRAKTAALTMEQLAQMMVDMEGRLTKVLSKANSATNEKINKLNSAVKDLEKTHKDKFSSMEKSHGERFASLDMKVLANDASLDNINKEFLEMKSQIVELQREVNELKSAQPVMSDGSLSELNTVKEELEDLRQYTRNRNLVIDGIPVRTGENLSALFLRMGQSLGMNIDPNEIEAIHRLPTRNINTNRAPTIVVQVKSRPLRDNFVSAAKKKRFTLENIGQFESCSGNVFVSEHLTPFRSRLFYEARMMRKNHGFKYAWVKSGKIYLKKDDDPGSRSVEIKCMAKIDQLKSGNH</sequence>
<dbReference type="EMBL" id="HBUF01546571">
    <property type="protein sequence ID" value="CAG6757214.1"/>
    <property type="molecule type" value="Transcribed_RNA"/>
</dbReference>
<dbReference type="Pfam" id="PF25298">
    <property type="entry name" value="Baculo_FP_2nd"/>
    <property type="match status" value="1"/>
</dbReference>
<dbReference type="InterPro" id="IPR057251">
    <property type="entry name" value="FP_C"/>
</dbReference>
<evidence type="ECO:0000256" key="2">
    <source>
        <dbReference type="SAM" id="MobiDB-lite"/>
    </source>
</evidence>
<name>A0A8D8LY40_9HEMI</name>
<organism evidence="4">
    <name type="scientific">Cacopsylla melanoneura</name>
    <dbReference type="NCBI Taxonomy" id="428564"/>
    <lineage>
        <taxon>Eukaryota</taxon>
        <taxon>Metazoa</taxon>
        <taxon>Ecdysozoa</taxon>
        <taxon>Arthropoda</taxon>
        <taxon>Hexapoda</taxon>
        <taxon>Insecta</taxon>
        <taxon>Pterygota</taxon>
        <taxon>Neoptera</taxon>
        <taxon>Paraneoptera</taxon>
        <taxon>Hemiptera</taxon>
        <taxon>Sternorrhyncha</taxon>
        <taxon>Psylloidea</taxon>
        <taxon>Psyllidae</taxon>
        <taxon>Psyllinae</taxon>
        <taxon>Cacopsylla</taxon>
    </lineage>
</organism>
<accession>A0A8D8LY40</accession>
<feature type="domain" description="FP protein C-terminal" evidence="3">
    <location>
        <begin position="258"/>
        <end position="312"/>
    </location>
</feature>
<proteinExistence type="predicted"/>
<evidence type="ECO:0000259" key="3">
    <source>
        <dbReference type="Pfam" id="PF25298"/>
    </source>
</evidence>
<feature type="coiled-coil region" evidence="1">
    <location>
        <begin position="104"/>
        <end position="131"/>
    </location>
</feature>
<protein>
    <recommendedName>
        <fullName evidence="3">FP protein C-terminal domain-containing protein</fullName>
    </recommendedName>
</protein>
<keyword evidence="1" id="KW-0175">Coiled coil</keyword>